<feature type="compositionally biased region" description="Low complexity" evidence="1">
    <location>
        <begin position="27"/>
        <end position="44"/>
    </location>
</feature>
<dbReference type="EMBL" id="JBGBPQ010000030">
    <property type="protein sequence ID" value="KAL1496085.1"/>
    <property type="molecule type" value="Genomic_DNA"/>
</dbReference>
<gene>
    <name evidence="2" type="ORF">AB1Y20_014712</name>
</gene>
<name>A0AB34IEY4_PRYPA</name>
<feature type="region of interest" description="Disordered" evidence="1">
    <location>
        <begin position="1"/>
        <end position="88"/>
    </location>
</feature>
<reference evidence="2 3" key="1">
    <citation type="journal article" date="2024" name="Science">
        <title>Giant polyketide synthase enzymes in the biosynthesis of giant marine polyether toxins.</title>
        <authorList>
            <person name="Fallon T.R."/>
            <person name="Shende V.V."/>
            <person name="Wierzbicki I.H."/>
            <person name="Pendleton A.L."/>
            <person name="Watervoot N.F."/>
            <person name="Auber R.P."/>
            <person name="Gonzalez D.J."/>
            <person name="Wisecaver J.H."/>
            <person name="Moore B.S."/>
        </authorList>
    </citation>
    <scope>NUCLEOTIDE SEQUENCE [LARGE SCALE GENOMIC DNA]</scope>
    <source>
        <strain evidence="2 3">12B1</strain>
    </source>
</reference>
<dbReference type="Proteomes" id="UP001515480">
    <property type="component" value="Unassembled WGS sequence"/>
</dbReference>
<evidence type="ECO:0000256" key="1">
    <source>
        <dbReference type="SAM" id="MobiDB-lite"/>
    </source>
</evidence>
<evidence type="ECO:0000313" key="2">
    <source>
        <dbReference type="EMBL" id="KAL1496085.1"/>
    </source>
</evidence>
<proteinExistence type="predicted"/>
<accession>A0AB34IEY4</accession>
<protein>
    <submittedName>
        <fullName evidence="2">Uncharacterized protein</fullName>
    </submittedName>
</protein>
<evidence type="ECO:0000313" key="3">
    <source>
        <dbReference type="Proteomes" id="UP001515480"/>
    </source>
</evidence>
<comment type="caution">
    <text evidence="2">The sequence shown here is derived from an EMBL/GenBank/DDBJ whole genome shotgun (WGS) entry which is preliminary data.</text>
</comment>
<sequence>MAASLRAPSARGCGSARSPPPARDSTRPTLVSPSSRSSSTFPFQRRGHAYAEHQGGVEAAQVSSSERRPLSRLPGPPARSPPAGHGATSRWAALIAELPAHRGAVARGPSSPTLLYFLTTTTPYLVPPN</sequence>
<organism evidence="2 3">
    <name type="scientific">Prymnesium parvum</name>
    <name type="common">Toxic golden alga</name>
    <dbReference type="NCBI Taxonomy" id="97485"/>
    <lineage>
        <taxon>Eukaryota</taxon>
        <taxon>Haptista</taxon>
        <taxon>Haptophyta</taxon>
        <taxon>Prymnesiophyceae</taxon>
        <taxon>Prymnesiales</taxon>
        <taxon>Prymnesiaceae</taxon>
        <taxon>Prymnesium</taxon>
    </lineage>
</organism>
<dbReference type="AlphaFoldDB" id="A0AB34IEY4"/>
<keyword evidence="3" id="KW-1185">Reference proteome</keyword>